<dbReference type="PIRSF" id="PIRSF038984">
    <property type="entry name" value="FAD_binding_protein"/>
    <property type="match status" value="1"/>
</dbReference>
<organism evidence="2 3">
    <name type="scientific">Halarcobacter anaerophilus</name>
    <dbReference type="NCBI Taxonomy" id="877500"/>
    <lineage>
        <taxon>Bacteria</taxon>
        <taxon>Pseudomonadati</taxon>
        <taxon>Campylobacterota</taxon>
        <taxon>Epsilonproteobacteria</taxon>
        <taxon>Campylobacterales</taxon>
        <taxon>Arcobacteraceae</taxon>
        <taxon>Halarcobacter</taxon>
    </lineage>
</organism>
<reference evidence="2 3" key="1">
    <citation type="submission" date="2017-10" db="EMBL/GenBank/DDBJ databases">
        <title>Genomics of the genus Arcobacter.</title>
        <authorList>
            <person name="Perez-Cataluna A."/>
            <person name="Figueras M.J."/>
        </authorList>
    </citation>
    <scope>NUCLEOTIDE SEQUENCE [LARGE SCALE GENOMIC DNA]</scope>
    <source>
        <strain evidence="2 3">DSM 24636</strain>
    </source>
</reference>
<dbReference type="STRING" id="877500.GCA_000935065_00714"/>
<gene>
    <name evidence="2" type="ORF">CRV06_12790</name>
</gene>
<protein>
    <submittedName>
        <fullName evidence="2">Pyridine nucleotide-disulfide oxidoreductase</fullName>
    </submittedName>
</protein>
<evidence type="ECO:0000313" key="2">
    <source>
        <dbReference type="EMBL" id="RXJ61716.1"/>
    </source>
</evidence>
<dbReference type="SUPFAM" id="SSF51905">
    <property type="entry name" value="FAD/NAD(P)-binding domain"/>
    <property type="match status" value="1"/>
</dbReference>
<dbReference type="AlphaFoldDB" id="A0A4Q0XW07"/>
<dbReference type="InterPro" id="IPR036188">
    <property type="entry name" value="FAD/NAD-bd_sf"/>
</dbReference>
<evidence type="ECO:0000313" key="3">
    <source>
        <dbReference type="Proteomes" id="UP000290191"/>
    </source>
</evidence>
<sequence>MENLKLNSFYDVIIVGSGPSGLGAAFKLAENSDKKILLIEKKKISSGGLRNDCKQNYTYPVGFPLEYWSKEEAHALLEEVKNHLNPKMEKRLNIDKYIQRAKKLDVNILTIDQAHVGTDKSSKLINDLIQKLRDLKVTVALQTEVKELNENKKEITLDNGFKIEFENIILGPGRADYDWMQTQMDRIGVTYSDNIVDIGIRVETKEENYPIVKDYYDPKILFPNKVRTFCTNSGCAHIVREKYKGYYSVNGHSLSKEKKANNLVNFAMLKTIRLTQPVVSGQQFGKILGQMVMQLSGGSVIMQRVGDFRLGQRSKKETFNEDLYDFKPTLSNAVAADLSLSMPAKILRDIWSALKKLDSIVPGVLHPSTILYYPEIKTYSNKPQFLNKNFMVKEGYYIVGDGAGTSRGITAAWSSGIRAANDILKNKK</sequence>
<dbReference type="InterPro" id="IPR049516">
    <property type="entry name" value="FAD-depend_C"/>
</dbReference>
<evidence type="ECO:0000259" key="1">
    <source>
        <dbReference type="Pfam" id="PF21688"/>
    </source>
</evidence>
<dbReference type="PANTHER" id="PTHR43106:SF1">
    <property type="entry name" value="DEHYDROGENASE-RELATED"/>
    <property type="match status" value="1"/>
</dbReference>
<dbReference type="PANTHER" id="PTHR43106">
    <property type="entry name" value="DEHYDROGENASE-RELATED"/>
    <property type="match status" value="1"/>
</dbReference>
<dbReference type="Gene3D" id="3.50.50.60">
    <property type="entry name" value="FAD/NAD(P)-binding domain"/>
    <property type="match status" value="2"/>
</dbReference>
<proteinExistence type="predicted"/>
<accession>A0A4Q0XW07</accession>
<keyword evidence="3" id="KW-1185">Reference proteome</keyword>
<feature type="domain" description="FAD-dependent protein C-terminal" evidence="1">
    <location>
        <begin position="225"/>
        <end position="378"/>
    </location>
</feature>
<dbReference type="Pfam" id="PF01946">
    <property type="entry name" value="Thi4"/>
    <property type="match status" value="1"/>
</dbReference>
<dbReference type="InterPro" id="IPR028348">
    <property type="entry name" value="FAD-binding_protein"/>
</dbReference>
<dbReference type="Pfam" id="PF21688">
    <property type="entry name" value="FAD-depend_C"/>
    <property type="match status" value="1"/>
</dbReference>
<dbReference type="Proteomes" id="UP000290191">
    <property type="component" value="Unassembled WGS sequence"/>
</dbReference>
<name>A0A4Q0XW07_9BACT</name>
<dbReference type="OrthoDB" id="9772594at2"/>
<comment type="caution">
    <text evidence="2">The sequence shown here is derived from an EMBL/GenBank/DDBJ whole genome shotgun (WGS) entry which is preliminary data.</text>
</comment>
<dbReference type="RefSeq" id="WP_129082778.1">
    <property type="nucleotide sequence ID" value="NZ_CP041070.1"/>
</dbReference>
<dbReference type="EMBL" id="PDKO01000013">
    <property type="protein sequence ID" value="RXJ61716.1"/>
    <property type="molecule type" value="Genomic_DNA"/>
</dbReference>